<sequence length="233" mass="27444">MKKLLLLSFVLCSSILQAQLPTSLIKPVQRVFIFDDYEGSLYINSSLKDASVIDEKSGTFQAKLRYNIYNDAIEYKVNQDLFELDKRVSMNVRIDDDYFYYCNFETTRGQERSGYYILVDLNDSYRIYKRYSLNITEPQKSKAYAPTVPGKLTPELTYYLEEKNMILEIPINKKELLAVFSDKEDGLKSYIKKEKIRLRKEEDLIRLVSRYHALKNMDTSPSRSLLSNRDRNR</sequence>
<gene>
    <name evidence="2" type="ORF">BD809_102214</name>
</gene>
<keyword evidence="1" id="KW-0732">Signal</keyword>
<keyword evidence="3" id="KW-1185">Reference proteome</keyword>
<feature type="signal peptide" evidence="1">
    <location>
        <begin position="1"/>
        <end position="18"/>
    </location>
</feature>
<dbReference type="RefSeq" id="WP_148781608.1">
    <property type="nucleotide sequence ID" value="NZ_VNHU01000002.1"/>
</dbReference>
<name>A0A5S5C9B4_9FLAO</name>
<evidence type="ECO:0000256" key="1">
    <source>
        <dbReference type="SAM" id="SignalP"/>
    </source>
</evidence>
<feature type="chain" id="PRO_5024303503" description="DUF4468 domain-containing protein" evidence="1">
    <location>
        <begin position="19"/>
        <end position="233"/>
    </location>
</feature>
<evidence type="ECO:0008006" key="4">
    <source>
        <dbReference type="Google" id="ProtNLM"/>
    </source>
</evidence>
<protein>
    <recommendedName>
        <fullName evidence="4">DUF4468 domain-containing protein</fullName>
    </recommendedName>
</protein>
<accession>A0A5S5C9B4</accession>
<dbReference type="Proteomes" id="UP000324376">
    <property type="component" value="Unassembled WGS sequence"/>
</dbReference>
<reference evidence="2 3" key="1">
    <citation type="submission" date="2019-07" db="EMBL/GenBank/DDBJ databases">
        <title>Genomic Encyclopedia of Archaeal and Bacterial Type Strains, Phase II (KMG-II): from individual species to whole genera.</title>
        <authorList>
            <person name="Goeker M."/>
        </authorList>
    </citation>
    <scope>NUCLEOTIDE SEQUENCE [LARGE SCALE GENOMIC DNA]</scope>
    <source>
        <strain evidence="2 3">DSM 17527</strain>
    </source>
</reference>
<dbReference type="OrthoDB" id="1158982at2"/>
<evidence type="ECO:0000313" key="3">
    <source>
        <dbReference type="Proteomes" id="UP000324376"/>
    </source>
</evidence>
<evidence type="ECO:0000313" key="2">
    <source>
        <dbReference type="EMBL" id="TYP76001.1"/>
    </source>
</evidence>
<proteinExistence type="predicted"/>
<dbReference type="AlphaFoldDB" id="A0A5S5C9B4"/>
<comment type="caution">
    <text evidence="2">The sequence shown here is derived from an EMBL/GenBank/DDBJ whole genome shotgun (WGS) entry which is preliminary data.</text>
</comment>
<organism evidence="2 3">
    <name type="scientific">Aquimarina intermedia</name>
    <dbReference type="NCBI Taxonomy" id="350814"/>
    <lineage>
        <taxon>Bacteria</taxon>
        <taxon>Pseudomonadati</taxon>
        <taxon>Bacteroidota</taxon>
        <taxon>Flavobacteriia</taxon>
        <taxon>Flavobacteriales</taxon>
        <taxon>Flavobacteriaceae</taxon>
        <taxon>Aquimarina</taxon>
    </lineage>
</organism>
<dbReference type="EMBL" id="VNHU01000002">
    <property type="protein sequence ID" value="TYP76001.1"/>
    <property type="molecule type" value="Genomic_DNA"/>
</dbReference>